<evidence type="ECO:0000313" key="2">
    <source>
        <dbReference type="Proteomes" id="UP000094969"/>
    </source>
</evidence>
<keyword evidence="2" id="KW-1185">Reference proteome</keyword>
<dbReference type="KEGG" id="bvv:BHK69_11875"/>
<dbReference type="EMBL" id="CP017147">
    <property type="protein sequence ID" value="AOO81067.1"/>
    <property type="molecule type" value="Genomic_DNA"/>
</dbReference>
<sequence length="166" mass="18166">MTVSAMRAPAAAEDDVPDITAGPHLSTDYLNRYGEALMLIEMAPMDLGILDDLKDWRVVDYRGHFEASQLRCAASALQAYEALDPARRQAFEELCRAMNRLIATVTALLADLREERDALAVVEVASEALRSLIGRATQFINANGQVDLGGIEARGLQSEIDALFSR</sequence>
<dbReference type="Proteomes" id="UP000094969">
    <property type="component" value="Chromosome"/>
</dbReference>
<dbReference type="OrthoDB" id="7172864at2"/>
<name>A0A1D7U115_9HYPH</name>
<organism evidence="1 2">
    <name type="scientific">Bosea vaviloviae</name>
    <dbReference type="NCBI Taxonomy" id="1526658"/>
    <lineage>
        <taxon>Bacteria</taxon>
        <taxon>Pseudomonadati</taxon>
        <taxon>Pseudomonadota</taxon>
        <taxon>Alphaproteobacteria</taxon>
        <taxon>Hyphomicrobiales</taxon>
        <taxon>Boseaceae</taxon>
        <taxon>Bosea</taxon>
    </lineage>
</organism>
<dbReference type="AlphaFoldDB" id="A0A1D7U115"/>
<reference evidence="1 2" key="1">
    <citation type="journal article" date="2015" name="Antonie Van Leeuwenhoek">
        <title>Bosea vaviloviae sp. nov., a new species of slow-growing rhizobia isolated from nodules of the relict species Vavilovia formosa (Stev.) Fed.</title>
        <authorList>
            <person name="Safronova V.I."/>
            <person name="Kuznetsova I.G."/>
            <person name="Sazanova A.L."/>
            <person name="Kimeklis A.K."/>
            <person name="Belimov A.A."/>
            <person name="Andronov E.E."/>
            <person name="Pinaev A.G."/>
            <person name="Chizhevskaya E.P."/>
            <person name="Pukhaev A.R."/>
            <person name="Popov K.P."/>
            <person name="Willems A."/>
            <person name="Tikhonovich I.A."/>
        </authorList>
    </citation>
    <scope>NUCLEOTIDE SEQUENCE [LARGE SCALE GENOMIC DNA]</scope>
    <source>
        <strain evidence="1 2">Vaf18</strain>
    </source>
</reference>
<protein>
    <recommendedName>
        <fullName evidence="3">Chemotaxis protein</fullName>
    </recommendedName>
</protein>
<accession>A0A1D7U115</accession>
<evidence type="ECO:0000313" key="1">
    <source>
        <dbReference type="EMBL" id="AOO81067.1"/>
    </source>
</evidence>
<dbReference type="STRING" id="1526658.BHK69_11875"/>
<dbReference type="RefSeq" id="WP_069690282.1">
    <property type="nucleotide sequence ID" value="NZ_CP017147.1"/>
</dbReference>
<evidence type="ECO:0008006" key="3">
    <source>
        <dbReference type="Google" id="ProtNLM"/>
    </source>
</evidence>
<proteinExistence type="predicted"/>
<gene>
    <name evidence="1" type="ORF">BHK69_11875</name>
</gene>